<name>A0A7Z0D2U4_9MICO</name>
<dbReference type="AlphaFoldDB" id="A0A7Z0D2U4"/>
<dbReference type="Pfam" id="PF22435">
    <property type="entry name" value="MRM3-like_sub_bind"/>
    <property type="match status" value="1"/>
</dbReference>
<accession>A0A7Z0D2U4</accession>
<comment type="caution">
    <text evidence="5">The sequence shown here is derived from an EMBL/GenBank/DDBJ whole genome shotgun (WGS) entry which is preliminary data.</text>
</comment>
<dbReference type="EMBL" id="JACBZP010000001">
    <property type="protein sequence ID" value="NYI67844.1"/>
    <property type="molecule type" value="Genomic_DNA"/>
</dbReference>
<dbReference type="Gene3D" id="3.30.1330.30">
    <property type="match status" value="1"/>
</dbReference>
<dbReference type="GO" id="GO:0006396">
    <property type="term" value="P:RNA processing"/>
    <property type="evidence" value="ECO:0007669"/>
    <property type="project" value="InterPro"/>
</dbReference>
<dbReference type="GO" id="GO:0032259">
    <property type="term" value="P:methylation"/>
    <property type="evidence" value="ECO:0007669"/>
    <property type="project" value="UniProtKB-KW"/>
</dbReference>
<evidence type="ECO:0000259" key="4">
    <source>
        <dbReference type="SMART" id="SM00967"/>
    </source>
</evidence>
<dbReference type="PANTHER" id="PTHR43191">
    <property type="entry name" value="RRNA METHYLTRANSFERASE 3"/>
    <property type="match status" value="1"/>
</dbReference>
<evidence type="ECO:0000313" key="5">
    <source>
        <dbReference type="EMBL" id="NYI67844.1"/>
    </source>
</evidence>
<comment type="similarity">
    <text evidence="1">Belongs to the class IV-like SAM-binding methyltransferase superfamily. RNA methyltransferase TrmH family.</text>
</comment>
<sequence>MTSSERLAQPVLSNPRAARVREYAKLTRRSARVKAGLFIVEGPGAIAEALAAVPTSGLRAAFMTADAAERHPEILDRAAARGVEFRECTDDVLAEMADTVHAQGMIVVCDFLDVSLESVLDARPRLVAVLSQVRDPGNAGTIVRAADAAGADAVIVTDASVDLYNSKTVRSTAGSVFHLPIVVGVPLMQIAADVRSAGLQILAADGNQPAVDLFSVDLVPPTAWVFGNEAWGLPAGDRDLADTAVAVPIYGRAESLNVAAAAAVCLYASARSQRQ</sequence>
<proteinExistence type="inferred from homology"/>
<dbReference type="PANTHER" id="PTHR43191:SF2">
    <property type="entry name" value="RRNA METHYLTRANSFERASE 3, MITOCHONDRIAL"/>
    <property type="match status" value="1"/>
</dbReference>
<keyword evidence="6" id="KW-1185">Reference proteome</keyword>
<dbReference type="RefSeq" id="WP_237249005.1">
    <property type="nucleotide sequence ID" value="NZ_JACBZP010000001.1"/>
</dbReference>
<evidence type="ECO:0000313" key="6">
    <source>
        <dbReference type="Proteomes" id="UP000539111"/>
    </source>
</evidence>
<gene>
    <name evidence="5" type="ORF">BJY26_002150</name>
</gene>
<reference evidence="5 6" key="1">
    <citation type="submission" date="2020-07" db="EMBL/GenBank/DDBJ databases">
        <title>Sequencing the genomes of 1000 actinobacteria strains.</title>
        <authorList>
            <person name="Klenk H.-P."/>
        </authorList>
    </citation>
    <scope>NUCLEOTIDE SEQUENCE [LARGE SCALE GENOMIC DNA]</scope>
    <source>
        <strain evidence="5 6">DSM 26341</strain>
    </source>
</reference>
<dbReference type="SUPFAM" id="SSF55315">
    <property type="entry name" value="L30e-like"/>
    <property type="match status" value="1"/>
</dbReference>
<evidence type="ECO:0000256" key="3">
    <source>
        <dbReference type="ARBA" id="ARBA00022679"/>
    </source>
</evidence>
<protein>
    <submittedName>
        <fullName evidence="5">TrmH family RNA methyltransferase</fullName>
    </submittedName>
</protein>
<dbReference type="CDD" id="cd18095">
    <property type="entry name" value="SpoU-like_rRNA-MTase"/>
    <property type="match status" value="1"/>
</dbReference>
<dbReference type="GO" id="GO:0003723">
    <property type="term" value="F:RNA binding"/>
    <property type="evidence" value="ECO:0007669"/>
    <property type="project" value="InterPro"/>
</dbReference>
<evidence type="ECO:0000256" key="1">
    <source>
        <dbReference type="ARBA" id="ARBA00007228"/>
    </source>
</evidence>
<dbReference type="InterPro" id="IPR029064">
    <property type="entry name" value="Ribosomal_eL30-like_sf"/>
</dbReference>
<dbReference type="GO" id="GO:0005737">
    <property type="term" value="C:cytoplasm"/>
    <property type="evidence" value="ECO:0007669"/>
    <property type="project" value="UniProtKB-ARBA"/>
</dbReference>
<dbReference type="InterPro" id="IPR029026">
    <property type="entry name" value="tRNA_m1G_MTases_N"/>
</dbReference>
<keyword evidence="2 5" id="KW-0489">Methyltransferase</keyword>
<dbReference type="InterPro" id="IPR051259">
    <property type="entry name" value="rRNA_Methyltransferase"/>
</dbReference>
<keyword evidence="3 5" id="KW-0808">Transferase</keyword>
<evidence type="ECO:0000256" key="2">
    <source>
        <dbReference type="ARBA" id="ARBA00022603"/>
    </source>
</evidence>
<dbReference type="InterPro" id="IPR053888">
    <property type="entry name" value="MRM3-like_sub_bind"/>
</dbReference>
<organism evidence="5 6">
    <name type="scientific">Spelaeicoccus albus</name>
    <dbReference type="NCBI Taxonomy" id="1280376"/>
    <lineage>
        <taxon>Bacteria</taxon>
        <taxon>Bacillati</taxon>
        <taxon>Actinomycetota</taxon>
        <taxon>Actinomycetes</taxon>
        <taxon>Micrococcales</taxon>
        <taxon>Brevibacteriaceae</taxon>
        <taxon>Spelaeicoccus</taxon>
    </lineage>
</organism>
<dbReference type="Pfam" id="PF00588">
    <property type="entry name" value="SpoU_methylase"/>
    <property type="match status" value="1"/>
</dbReference>
<dbReference type="InterPro" id="IPR013123">
    <property type="entry name" value="SpoU_subst-bd"/>
</dbReference>
<dbReference type="InterPro" id="IPR001537">
    <property type="entry name" value="SpoU_MeTrfase"/>
</dbReference>
<feature type="domain" description="RNA 2-O ribose methyltransferase substrate binding" evidence="4">
    <location>
        <begin position="39"/>
        <end position="115"/>
    </location>
</feature>
<dbReference type="GO" id="GO:0008173">
    <property type="term" value="F:RNA methyltransferase activity"/>
    <property type="evidence" value="ECO:0007669"/>
    <property type="project" value="InterPro"/>
</dbReference>
<dbReference type="SMART" id="SM00967">
    <property type="entry name" value="SpoU_sub_bind"/>
    <property type="match status" value="1"/>
</dbReference>
<dbReference type="SUPFAM" id="SSF75217">
    <property type="entry name" value="alpha/beta knot"/>
    <property type="match status" value="1"/>
</dbReference>
<dbReference type="Proteomes" id="UP000539111">
    <property type="component" value="Unassembled WGS sequence"/>
</dbReference>
<dbReference type="InterPro" id="IPR029028">
    <property type="entry name" value="Alpha/beta_knot_MTases"/>
</dbReference>
<dbReference type="Gene3D" id="3.40.1280.10">
    <property type="match status" value="1"/>
</dbReference>